<dbReference type="EMBL" id="KZ084098">
    <property type="protein sequence ID" value="OSD04038.1"/>
    <property type="molecule type" value="Genomic_DNA"/>
</dbReference>
<keyword evidence="3" id="KW-1185">Reference proteome</keyword>
<dbReference type="AlphaFoldDB" id="A0A1Y2ISF5"/>
<evidence type="ECO:0000313" key="2">
    <source>
        <dbReference type="EMBL" id="OSD04038.1"/>
    </source>
</evidence>
<dbReference type="InterPro" id="IPR012337">
    <property type="entry name" value="RNaseH-like_sf"/>
</dbReference>
<name>A0A1Y2ISF5_TRAC3</name>
<protein>
    <recommendedName>
        <fullName evidence="4">DUF659 domain-containing protein</fullName>
    </recommendedName>
</protein>
<organism evidence="2 3">
    <name type="scientific">Trametes coccinea (strain BRFM310)</name>
    <name type="common">Pycnoporus coccineus</name>
    <dbReference type="NCBI Taxonomy" id="1353009"/>
    <lineage>
        <taxon>Eukaryota</taxon>
        <taxon>Fungi</taxon>
        <taxon>Dikarya</taxon>
        <taxon>Basidiomycota</taxon>
        <taxon>Agaricomycotina</taxon>
        <taxon>Agaricomycetes</taxon>
        <taxon>Polyporales</taxon>
        <taxon>Polyporaceae</taxon>
        <taxon>Trametes</taxon>
    </lineage>
</organism>
<feature type="compositionally biased region" description="Acidic residues" evidence="1">
    <location>
        <begin position="587"/>
        <end position="597"/>
    </location>
</feature>
<evidence type="ECO:0000256" key="1">
    <source>
        <dbReference type="SAM" id="MobiDB-lite"/>
    </source>
</evidence>
<proteinExistence type="predicted"/>
<accession>A0A1Y2ISF5</accession>
<feature type="compositionally biased region" description="Low complexity" evidence="1">
    <location>
        <begin position="610"/>
        <end position="648"/>
    </location>
</feature>
<evidence type="ECO:0008006" key="4">
    <source>
        <dbReference type="Google" id="ProtNLM"/>
    </source>
</evidence>
<dbReference type="SUPFAM" id="SSF53098">
    <property type="entry name" value="Ribonuclease H-like"/>
    <property type="match status" value="1"/>
</dbReference>
<dbReference type="Proteomes" id="UP000193067">
    <property type="component" value="Unassembled WGS sequence"/>
</dbReference>
<evidence type="ECO:0000313" key="3">
    <source>
        <dbReference type="Proteomes" id="UP000193067"/>
    </source>
</evidence>
<gene>
    <name evidence="2" type="ORF">PYCCODRAFT_1408484</name>
</gene>
<feature type="region of interest" description="Disordered" evidence="1">
    <location>
        <begin position="580"/>
        <end position="648"/>
    </location>
</feature>
<dbReference type="OrthoDB" id="2423954at2759"/>
<reference evidence="2 3" key="1">
    <citation type="journal article" date="2015" name="Biotechnol. Biofuels">
        <title>Enhanced degradation of softwood versus hardwood by the white-rot fungus Pycnoporus coccineus.</title>
        <authorList>
            <person name="Couturier M."/>
            <person name="Navarro D."/>
            <person name="Chevret D."/>
            <person name="Henrissat B."/>
            <person name="Piumi F."/>
            <person name="Ruiz-Duenas F.J."/>
            <person name="Martinez A.T."/>
            <person name="Grigoriev I.V."/>
            <person name="Riley R."/>
            <person name="Lipzen A."/>
            <person name="Berrin J.G."/>
            <person name="Master E.R."/>
            <person name="Rosso M.N."/>
        </authorList>
    </citation>
    <scope>NUCLEOTIDE SEQUENCE [LARGE SCALE GENOMIC DNA]</scope>
    <source>
        <strain evidence="2 3">BRFM310</strain>
    </source>
</reference>
<sequence>MCNIPWNAAENPQLEAFFEKWVPGAQVPGRRQLSGKHLQEAVKTVRSSTRAAVQGKYATGQSDGWKNIAKTSVITSMMSVDREVHLVRTHDMTGLPKTGQEHVEIIKKDMTLMRDVYDVCPIAWVTDDGPDGKGARNLLRKLLPWLVTLVCWGHQTSLLAGDYLTISDYKETVEASLDIIRWFNNHSSALDLFNQEQVLTYQARVQERRFSGLLSERPLALILPAKTRWTSNFQSASRLLAVARALKTCVLRHKELLVDIGRRSQTANAQETARKVIATVEDKSFWSRLERVEAHLRPLAVATNILQARHTRMDHVLLTLGNLYRIYNTDDVEYDVKERMLSRLELRWKKGAGQEQDLFILAVFLNPYIRGYCFDREALPPSEVYGMATRAFLRFFGTTPNAEFTDALVDYSQNTREFTDDAMGLAAKERSAQDRGEDIDIVELWSRIDRSNDTLAVCLGRNGIVKLAIRLLSIVANSAGVECAFSDFGRTHTKGRNRLNPEIVHNTGMLRMAIRREHAAAGRLPRRLKRKLGADYEPLNPDVYHPGASGYCGATGSYVGDEELDDEITDSLGELVQAAIDSSEPSSDSDDDADDSNDVGGNLSSREGQAAPSGSSPSLTSAPTASPSQSAPAPLESSSTTPTSGGPLMLTAETLSAVNANPANSQDHRRRTTKPKPVQIPLGISFTSTGAVFESVEGSGAAPAVRFHLDWRYTGLPDGNLSLFYSACFQS</sequence>